<sequence>MAVVDMWVGVATGICVAVLSAVVMVSFWSAEEREWRALAASAGPGRPLTQRLSLYELAYMENRFGPGNVLGVALVRMHAEQRLTFLGRSYDGYRFRIDDPEPRDEVEVVLLDLLGKGRGWLSTSFGPYDLSVPPWRALHERLIADGLLRERGLPEGISADSPHASAWRNARARAYRRRCRLLAGALTAGAVAALLSELWLLLVLYIALLSALPAFNRPVVRPPAVTVTEAGRTAARTARAAATASEEAQALVTVALGGLSTLPHWHPFARPPQHPPSPVSPRTADRDEEPQRIINLDPPGLGGL</sequence>
<accession>A0ABV5P5I6</accession>
<name>A0ABV5P5I6_STRCM</name>
<keyword evidence="2" id="KW-1133">Transmembrane helix</keyword>
<comment type="caution">
    <text evidence="3">The sequence shown here is derived from an EMBL/GenBank/DDBJ whole genome shotgun (WGS) entry which is preliminary data.</text>
</comment>
<evidence type="ECO:0000313" key="4">
    <source>
        <dbReference type="Proteomes" id="UP001589718"/>
    </source>
</evidence>
<feature type="transmembrane region" description="Helical" evidence="2">
    <location>
        <begin position="6"/>
        <end position="28"/>
    </location>
</feature>
<keyword evidence="2" id="KW-0812">Transmembrane</keyword>
<proteinExistence type="predicted"/>
<evidence type="ECO:0000256" key="1">
    <source>
        <dbReference type="SAM" id="MobiDB-lite"/>
    </source>
</evidence>
<feature type="region of interest" description="Disordered" evidence="1">
    <location>
        <begin position="265"/>
        <end position="304"/>
    </location>
</feature>
<evidence type="ECO:0000256" key="2">
    <source>
        <dbReference type="SAM" id="Phobius"/>
    </source>
</evidence>
<dbReference type="RefSeq" id="WP_345220030.1">
    <property type="nucleotide sequence ID" value="NZ_BAAAXE010000005.1"/>
</dbReference>
<dbReference type="EMBL" id="JBHMCR010000001">
    <property type="protein sequence ID" value="MFB9518451.1"/>
    <property type="molecule type" value="Genomic_DNA"/>
</dbReference>
<keyword evidence="2" id="KW-0472">Membrane</keyword>
<keyword evidence="4" id="KW-1185">Reference proteome</keyword>
<organism evidence="3 4">
    <name type="scientific">Streptomyces cremeus</name>
    <dbReference type="NCBI Taxonomy" id="66881"/>
    <lineage>
        <taxon>Bacteria</taxon>
        <taxon>Bacillati</taxon>
        <taxon>Actinomycetota</taxon>
        <taxon>Actinomycetes</taxon>
        <taxon>Kitasatosporales</taxon>
        <taxon>Streptomycetaceae</taxon>
        <taxon>Streptomyces</taxon>
    </lineage>
</organism>
<feature type="transmembrane region" description="Helical" evidence="2">
    <location>
        <begin position="181"/>
        <end position="208"/>
    </location>
</feature>
<protein>
    <submittedName>
        <fullName evidence="3">Uncharacterized protein</fullName>
    </submittedName>
</protein>
<gene>
    <name evidence="3" type="ORF">ACFFTU_00550</name>
</gene>
<feature type="compositionally biased region" description="Pro residues" evidence="1">
    <location>
        <begin position="269"/>
        <end position="279"/>
    </location>
</feature>
<reference evidence="3 4" key="1">
    <citation type="submission" date="2024-09" db="EMBL/GenBank/DDBJ databases">
        <authorList>
            <person name="Sun Q."/>
            <person name="Mori K."/>
        </authorList>
    </citation>
    <scope>NUCLEOTIDE SEQUENCE [LARGE SCALE GENOMIC DNA]</scope>
    <source>
        <strain evidence="3 4">JCM 4362</strain>
    </source>
</reference>
<evidence type="ECO:0000313" key="3">
    <source>
        <dbReference type="EMBL" id="MFB9518451.1"/>
    </source>
</evidence>
<dbReference type="Proteomes" id="UP001589718">
    <property type="component" value="Unassembled WGS sequence"/>
</dbReference>